<gene>
    <name evidence="1" type="ORF">Gotri_012799</name>
</gene>
<keyword evidence="2" id="KW-1185">Reference proteome</keyword>
<sequence length="28" mass="3205">MLEFFLYILGTGAKVSNVKKDFKGLEQQ</sequence>
<organism evidence="1 2">
    <name type="scientific">Gossypium trilobum</name>
    <dbReference type="NCBI Taxonomy" id="34281"/>
    <lineage>
        <taxon>Eukaryota</taxon>
        <taxon>Viridiplantae</taxon>
        <taxon>Streptophyta</taxon>
        <taxon>Embryophyta</taxon>
        <taxon>Tracheophyta</taxon>
        <taxon>Spermatophyta</taxon>
        <taxon>Magnoliopsida</taxon>
        <taxon>eudicotyledons</taxon>
        <taxon>Gunneridae</taxon>
        <taxon>Pentapetalae</taxon>
        <taxon>rosids</taxon>
        <taxon>malvids</taxon>
        <taxon>Malvales</taxon>
        <taxon>Malvaceae</taxon>
        <taxon>Malvoideae</taxon>
        <taxon>Gossypium</taxon>
    </lineage>
</organism>
<dbReference type="EMBL" id="JABEZW010000004">
    <property type="protein sequence ID" value="MBA0763351.1"/>
    <property type="molecule type" value="Genomic_DNA"/>
</dbReference>
<dbReference type="Proteomes" id="UP000593568">
    <property type="component" value="Unassembled WGS sequence"/>
</dbReference>
<evidence type="ECO:0000313" key="1">
    <source>
        <dbReference type="EMBL" id="MBA0763351.1"/>
    </source>
</evidence>
<proteinExistence type="predicted"/>
<accession>A0A7J9DRM9</accession>
<protein>
    <submittedName>
        <fullName evidence="1">Uncharacterized protein</fullName>
    </submittedName>
</protein>
<reference evidence="1 2" key="1">
    <citation type="journal article" date="2019" name="Genome Biol. Evol.">
        <title>Insights into the evolution of the New World diploid cottons (Gossypium, subgenus Houzingenia) based on genome sequencing.</title>
        <authorList>
            <person name="Grover C.E."/>
            <person name="Arick M.A. 2nd"/>
            <person name="Thrash A."/>
            <person name="Conover J.L."/>
            <person name="Sanders W.S."/>
            <person name="Peterson D.G."/>
            <person name="Frelichowski J.E."/>
            <person name="Scheffler J.A."/>
            <person name="Scheffler B.E."/>
            <person name="Wendel J.F."/>
        </authorList>
    </citation>
    <scope>NUCLEOTIDE SEQUENCE [LARGE SCALE GENOMIC DNA]</scope>
    <source>
        <strain evidence="1">8</strain>
        <tissue evidence="1">Leaf</tissue>
    </source>
</reference>
<evidence type="ECO:0000313" key="2">
    <source>
        <dbReference type="Proteomes" id="UP000593568"/>
    </source>
</evidence>
<name>A0A7J9DRM9_9ROSI</name>
<comment type="caution">
    <text evidence="1">The sequence shown here is derived from an EMBL/GenBank/DDBJ whole genome shotgun (WGS) entry which is preliminary data.</text>
</comment>
<dbReference type="AlphaFoldDB" id="A0A7J9DRM9"/>